<gene>
    <name evidence="2" type="ORF">Tcan_02710</name>
</gene>
<evidence type="ECO:0000256" key="1">
    <source>
        <dbReference type="SAM" id="MobiDB-lite"/>
    </source>
</evidence>
<organism evidence="2 3">
    <name type="scientific">Toxocara canis</name>
    <name type="common">Canine roundworm</name>
    <dbReference type="NCBI Taxonomy" id="6265"/>
    <lineage>
        <taxon>Eukaryota</taxon>
        <taxon>Metazoa</taxon>
        <taxon>Ecdysozoa</taxon>
        <taxon>Nematoda</taxon>
        <taxon>Chromadorea</taxon>
        <taxon>Rhabditida</taxon>
        <taxon>Spirurina</taxon>
        <taxon>Ascaridomorpha</taxon>
        <taxon>Ascaridoidea</taxon>
        <taxon>Toxocaridae</taxon>
        <taxon>Toxocara</taxon>
    </lineage>
</organism>
<evidence type="ECO:0000313" key="2">
    <source>
        <dbReference type="EMBL" id="KHN77739.1"/>
    </source>
</evidence>
<reference evidence="2 3" key="1">
    <citation type="submission" date="2014-11" db="EMBL/GenBank/DDBJ databases">
        <title>Genetic blueprint of the zoonotic pathogen Toxocara canis.</title>
        <authorList>
            <person name="Zhu X.-Q."/>
            <person name="Korhonen P.K."/>
            <person name="Cai H."/>
            <person name="Young N.D."/>
            <person name="Nejsum P."/>
            <person name="von Samson-Himmelstjerna G."/>
            <person name="Boag P.R."/>
            <person name="Tan P."/>
            <person name="Li Q."/>
            <person name="Min J."/>
            <person name="Yang Y."/>
            <person name="Wang X."/>
            <person name="Fang X."/>
            <person name="Hall R.S."/>
            <person name="Hofmann A."/>
            <person name="Sternberg P.W."/>
            <person name="Jex A.R."/>
            <person name="Gasser R.B."/>
        </authorList>
    </citation>
    <scope>NUCLEOTIDE SEQUENCE [LARGE SCALE GENOMIC DNA]</scope>
    <source>
        <strain evidence="2">PN_DK_2014</strain>
    </source>
</reference>
<protein>
    <submittedName>
        <fullName evidence="2">Uncharacterized protein</fullName>
    </submittedName>
</protein>
<dbReference type="Proteomes" id="UP000031036">
    <property type="component" value="Unassembled WGS sequence"/>
</dbReference>
<feature type="region of interest" description="Disordered" evidence="1">
    <location>
        <begin position="1"/>
        <end position="38"/>
    </location>
</feature>
<dbReference type="AlphaFoldDB" id="A0A0B2V8B8"/>
<comment type="caution">
    <text evidence="2">The sequence shown here is derived from an EMBL/GenBank/DDBJ whole genome shotgun (WGS) entry which is preliminary data.</text>
</comment>
<keyword evidence="3" id="KW-1185">Reference proteome</keyword>
<feature type="compositionally biased region" description="Polar residues" evidence="1">
    <location>
        <begin position="29"/>
        <end position="38"/>
    </location>
</feature>
<accession>A0A0B2V8B8</accession>
<evidence type="ECO:0000313" key="3">
    <source>
        <dbReference type="Proteomes" id="UP000031036"/>
    </source>
</evidence>
<name>A0A0B2V8B8_TOXCA</name>
<proteinExistence type="predicted"/>
<sequence length="121" mass="13912">MRANRRGGTERRSSESSVTWSEAWEKSNSESPWDTLSGNESTTLKKVSDLLVYMVRRWEAIVGNNLGWDGGEYGGRRRNINKNSSKEIVELLILHRYFRRRFRSGTTISDEQVTVPYGIPS</sequence>
<dbReference type="EMBL" id="JPKZ01002248">
    <property type="protein sequence ID" value="KHN77739.1"/>
    <property type="molecule type" value="Genomic_DNA"/>
</dbReference>